<keyword evidence="7" id="KW-0813">Transport</keyword>
<organism evidence="11 12">
    <name type="scientific">Saccoglossus kowalevskii</name>
    <name type="common">Acorn worm</name>
    <dbReference type="NCBI Taxonomy" id="10224"/>
    <lineage>
        <taxon>Eukaryota</taxon>
        <taxon>Metazoa</taxon>
        <taxon>Hemichordata</taxon>
        <taxon>Enteropneusta</taxon>
        <taxon>Harrimaniidae</taxon>
        <taxon>Saccoglossus</taxon>
    </lineage>
</organism>
<dbReference type="InterPro" id="IPR002668">
    <property type="entry name" value="CNT_N_dom"/>
</dbReference>
<feature type="transmembrane region" description="Helical" evidence="7">
    <location>
        <begin position="612"/>
        <end position="635"/>
    </location>
</feature>
<feature type="domain" description="Nucleoside transporter/FeoB GTPase Gate" evidence="10">
    <location>
        <begin position="312"/>
        <end position="410"/>
    </location>
</feature>
<keyword evidence="4 7" id="KW-0812">Transmembrane</keyword>
<evidence type="ECO:0000259" key="9">
    <source>
        <dbReference type="Pfam" id="PF07662"/>
    </source>
</evidence>
<sequence>MSRYDLDDHRGMVRPRGYYYTRPNPPMGLSNPGLKDVPDIQVAPVENNEYHDIELDNLKKNRRTSTGIQADIPVIEPLVHGVAPYANETVAIDISKGTEEDNDDCCTKCMNNVGDQLGLFYEEYQRYIWYGIYVALIVGYFAYLIYACYYDFQQALPLVVITALVLLFILYVLLRDNFGEACNTACIKPFLAFLDSKWYFLRWFVYIGLLAVLVVFLVVYGKDNPEQLISALGLLVLVAFCFVFSKAPMKVKWRPVLWGLALQFILGIFILRTKAGYESFKWIGDKVQIFLEFTNVGSKFLFGDLYENHFFAFKVLPVVIFFSCCISICYYFGIMQFVISKISWIMQVTMHTSATESLNAAGNIFIGQTEAPLLIKPFLKDMTKSELHAVMTGGFATIAGGVLGAYIAFGISSSHLLSASVMSAPAALAISKLFYPEIEHSEYMTQEQVLRKMDLTKERNAIEAASNGASTAVSLVANIGANLIAFIALLAFTNALLGWFGGMVGIPELTFELICSYVFMPLAWLMGTPWEDCHIVAELIGIKTFINEFVAYLRLAEILENRETGDGPTISRRAEVISTYALCGFANVGSIGIQLGGITPMCPSRKGDLAEIAIRALVAGTVACFMTACVAGVLYKDFDETYDAMLVNSTLSSIINNTTTIGL</sequence>
<feature type="domain" description="Concentrative nucleoside transporter N-terminal" evidence="8">
    <location>
        <begin position="232"/>
        <end position="305"/>
    </location>
</feature>
<dbReference type="GeneID" id="100369565"/>
<keyword evidence="6 7" id="KW-0472">Membrane</keyword>
<feature type="transmembrane region" description="Helical" evidence="7">
    <location>
        <begin position="155"/>
        <end position="174"/>
    </location>
</feature>
<dbReference type="Pfam" id="PF01773">
    <property type="entry name" value="Nucleos_tra2_N"/>
    <property type="match status" value="1"/>
</dbReference>
<feature type="transmembrane region" description="Helical" evidence="7">
    <location>
        <begin position="475"/>
        <end position="497"/>
    </location>
</feature>
<keyword evidence="5 7" id="KW-1133">Transmembrane helix</keyword>
<evidence type="ECO:0000256" key="1">
    <source>
        <dbReference type="ARBA" id="ARBA00004651"/>
    </source>
</evidence>
<evidence type="ECO:0000256" key="6">
    <source>
        <dbReference type="ARBA" id="ARBA00023136"/>
    </source>
</evidence>
<evidence type="ECO:0000256" key="5">
    <source>
        <dbReference type="ARBA" id="ARBA00022989"/>
    </source>
</evidence>
<comment type="similarity">
    <text evidence="2 7">Belongs to the concentrative nucleoside transporter (CNT) (TC 2.A.41) family.</text>
</comment>
<accession>A0ABM0GPI2</accession>
<reference evidence="12" key="1">
    <citation type="submission" date="2025-08" db="UniProtKB">
        <authorList>
            <consortium name="RefSeq"/>
        </authorList>
    </citation>
    <scope>IDENTIFICATION</scope>
    <source>
        <tissue evidence="12">Testes</tissue>
    </source>
</reference>
<keyword evidence="3" id="KW-1003">Cell membrane</keyword>
<evidence type="ECO:0000256" key="3">
    <source>
        <dbReference type="ARBA" id="ARBA00022475"/>
    </source>
</evidence>
<dbReference type="InterPro" id="IPR011657">
    <property type="entry name" value="CNT_C_dom"/>
</dbReference>
<protein>
    <recommendedName>
        <fullName evidence="7">Sodium/nucleoside cotransporter</fullName>
    </recommendedName>
</protein>
<dbReference type="NCBIfam" id="TIGR00804">
    <property type="entry name" value="nupC"/>
    <property type="match status" value="1"/>
</dbReference>
<feature type="domain" description="Concentrative nucleoside transporter C-terminal" evidence="9">
    <location>
        <begin position="415"/>
        <end position="632"/>
    </location>
</feature>
<dbReference type="RefSeq" id="XP_002734465.1">
    <property type="nucleotide sequence ID" value="XM_002734419.2"/>
</dbReference>
<dbReference type="PANTHER" id="PTHR10590">
    <property type="entry name" value="SODIUM/NUCLEOSIDE COTRANSPORTER"/>
    <property type="match status" value="1"/>
</dbReference>
<dbReference type="InterPro" id="IPR008276">
    <property type="entry name" value="C_nuclsd_transpt"/>
</dbReference>
<evidence type="ECO:0000256" key="4">
    <source>
        <dbReference type="ARBA" id="ARBA00022692"/>
    </source>
</evidence>
<evidence type="ECO:0000259" key="8">
    <source>
        <dbReference type="Pfam" id="PF01773"/>
    </source>
</evidence>
<dbReference type="PANTHER" id="PTHR10590:SF4">
    <property type="entry name" value="SOLUTE CARRIER FAMILY 28 MEMBER 3"/>
    <property type="match status" value="1"/>
</dbReference>
<proteinExistence type="inferred from homology"/>
<dbReference type="Pfam" id="PF07670">
    <property type="entry name" value="Gate"/>
    <property type="match status" value="1"/>
</dbReference>
<feature type="transmembrane region" description="Helical" evidence="7">
    <location>
        <begin position="256"/>
        <end position="273"/>
    </location>
</feature>
<feature type="transmembrane region" description="Helical" evidence="7">
    <location>
        <begin position="227"/>
        <end position="244"/>
    </location>
</feature>
<dbReference type="InterPro" id="IPR018270">
    <property type="entry name" value="C_nuclsd_transpt_met_bac"/>
</dbReference>
<evidence type="ECO:0000313" key="12">
    <source>
        <dbReference type="RefSeq" id="XP_002734465.1"/>
    </source>
</evidence>
<feature type="transmembrane region" description="Helical" evidence="7">
    <location>
        <begin position="311"/>
        <end position="333"/>
    </location>
</feature>
<evidence type="ECO:0000256" key="7">
    <source>
        <dbReference type="RuleBase" id="RU362018"/>
    </source>
</evidence>
<keyword evidence="11" id="KW-1185">Reference proteome</keyword>
<gene>
    <name evidence="12" type="primary">LOC100369565</name>
</gene>
<evidence type="ECO:0000313" key="11">
    <source>
        <dbReference type="Proteomes" id="UP000694865"/>
    </source>
</evidence>
<feature type="transmembrane region" description="Helical" evidence="7">
    <location>
        <begin position="203"/>
        <end position="221"/>
    </location>
</feature>
<comment type="subcellular location">
    <subcellularLocation>
        <location evidence="1">Cell membrane</location>
        <topology evidence="1">Multi-pass membrane protein</topology>
    </subcellularLocation>
</comment>
<evidence type="ECO:0000256" key="2">
    <source>
        <dbReference type="ARBA" id="ARBA00009033"/>
    </source>
</evidence>
<dbReference type="Proteomes" id="UP000694865">
    <property type="component" value="Unplaced"/>
</dbReference>
<dbReference type="Pfam" id="PF07662">
    <property type="entry name" value="Nucleos_tra2_C"/>
    <property type="match status" value="1"/>
</dbReference>
<evidence type="ECO:0000259" key="10">
    <source>
        <dbReference type="Pfam" id="PF07670"/>
    </source>
</evidence>
<dbReference type="InterPro" id="IPR011642">
    <property type="entry name" value="Gate_dom"/>
</dbReference>
<feature type="transmembrane region" description="Helical" evidence="7">
    <location>
        <begin position="387"/>
        <end position="409"/>
    </location>
</feature>
<feature type="transmembrane region" description="Helical" evidence="7">
    <location>
        <begin position="127"/>
        <end position="149"/>
    </location>
</feature>
<name>A0ABM0GPI2_SACKO</name>